<dbReference type="InterPro" id="IPR017853">
    <property type="entry name" value="GH"/>
</dbReference>
<feature type="domain" description="DUF4832" evidence="2">
    <location>
        <begin position="235"/>
        <end position="437"/>
    </location>
</feature>
<proteinExistence type="predicted"/>
<dbReference type="InterPro" id="IPR032267">
    <property type="entry name" value="DUF4832"/>
</dbReference>
<sequence>MKKRVLFVVLIVSIIFSLIFFIVSVFMKTESHHQSFAYSDKVLTNPLVGYAPSALEKSVSDDISLVYVDVTWKELEPSKGVYDWESIEKENQFDRWRKEGKHVVFRFVLDLPSKEVHQDLPEWLTQEMADPGDRYDSSYGKGFSPNYSDPTLISYYQKAVAAMAQRWAKDELISYIQLGVVGHWGEWHINQEAGTIRSLPTQDVLDQYVSPWVEAFPDKDILMRRPFALAKKYQLGIYNDMAGNAPSTKTWLKWIQSGGVYDQTGETDAIVAMPDAWKKSPIGGEFTSANSMQTLLERDLDQTVDLIRESHTSFLGPKIAQDVNDNKNGYQTVLKNMGYRLWISDANLRFEGKEKTRLSMVWKNSGVAPLYRNWQAYVYVKNWAGQVVEKVPLDLKLANLEPDQSQEVAVTLTTKGVFDAIKNQYSVSVGVVDPMTQTDALHFAVEGQEEAKQLVLFE</sequence>
<feature type="transmembrane region" description="Helical" evidence="1">
    <location>
        <begin position="5"/>
        <end position="27"/>
    </location>
</feature>
<dbReference type="Gene3D" id="3.20.20.80">
    <property type="entry name" value="Glycosidases"/>
    <property type="match status" value="1"/>
</dbReference>
<evidence type="ECO:0000256" key="1">
    <source>
        <dbReference type="SAM" id="Phobius"/>
    </source>
</evidence>
<evidence type="ECO:0000259" key="2">
    <source>
        <dbReference type="Pfam" id="PF16116"/>
    </source>
</evidence>
<reference evidence="3 4" key="1">
    <citation type="submission" date="2018-02" db="EMBL/GenBank/DDBJ databases">
        <title>Draft genome sequence of Streptococcus oricebi CCUG 70868T type strain.</title>
        <authorList>
            <person name="Mendez V."/>
            <person name="Salva-Serra F."/>
            <person name="Jaen-Luchoro D."/>
            <person name="Gonzales-Siles L."/>
            <person name="Karlsson R."/>
            <person name="Engstrom-Jakobsson H."/>
            <person name="Busquets A."/>
            <person name="Gomila M."/>
            <person name="Pineiro-Iglesias B."/>
            <person name="Bennasar-Figueras A."/>
            <person name="Seeger M."/>
            <person name="Moore E."/>
        </authorList>
    </citation>
    <scope>NUCLEOTIDE SEQUENCE [LARGE SCALE GENOMIC DNA]</scope>
    <source>
        <strain evidence="3 4">CCUG 70868</strain>
    </source>
</reference>
<dbReference type="Proteomes" id="UP001519296">
    <property type="component" value="Unassembled WGS sequence"/>
</dbReference>
<gene>
    <name evidence="3" type="ORF">C4K46_06790</name>
</gene>
<protein>
    <submittedName>
        <fullName evidence="3">DUF4832 domain-containing protein</fullName>
    </submittedName>
</protein>
<dbReference type="RefSeq" id="WP_209628152.1">
    <property type="nucleotide sequence ID" value="NZ_PRDG01000004.1"/>
</dbReference>
<dbReference type="SUPFAM" id="SSF51445">
    <property type="entry name" value="(Trans)glycosidases"/>
    <property type="match status" value="1"/>
</dbReference>
<comment type="caution">
    <text evidence="3">The sequence shown here is derived from an EMBL/GenBank/DDBJ whole genome shotgun (WGS) entry which is preliminary data.</text>
</comment>
<keyword evidence="1" id="KW-0472">Membrane</keyword>
<keyword evidence="4" id="KW-1185">Reference proteome</keyword>
<dbReference type="EMBL" id="PRDG01000004">
    <property type="protein sequence ID" value="MBP2623645.1"/>
    <property type="molecule type" value="Genomic_DNA"/>
</dbReference>
<organism evidence="3 4">
    <name type="scientific">Streptococcus oricebi</name>
    <dbReference type="NCBI Taxonomy" id="1547447"/>
    <lineage>
        <taxon>Bacteria</taxon>
        <taxon>Bacillati</taxon>
        <taxon>Bacillota</taxon>
        <taxon>Bacilli</taxon>
        <taxon>Lactobacillales</taxon>
        <taxon>Streptococcaceae</taxon>
        <taxon>Streptococcus</taxon>
    </lineage>
</organism>
<keyword evidence="1" id="KW-1133">Transmembrane helix</keyword>
<dbReference type="Pfam" id="PF16116">
    <property type="entry name" value="DUF4832"/>
    <property type="match status" value="1"/>
</dbReference>
<evidence type="ECO:0000313" key="4">
    <source>
        <dbReference type="Proteomes" id="UP001519296"/>
    </source>
</evidence>
<keyword evidence="1" id="KW-0812">Transmembrane</keyword>
<evidence type="ECO:0000313" key="3">
    <source>
        <dbReference type="EMBL" id="MBP2623645.1"/>
    </source>
</evidence>
<name>A0ABS5B4G3_9STRE</name>
<accession>A0ABS5B4G3</accession>